<evidence type="ECO:0000256" key="1">
    <source>
        <dbReference type="SAM" id="MobiDB-lite"/>
    </source>
</evidence>
<feature type="compositionally biased region" description="Gly residues" evidence="1">
    <location>
        <begin position="152"/>
        <end position="163"/>
    </location>
</feature>
<dbReference type="InterPro" id="IPR007813">
    <property type="entry name" value="PilN"/>
</dbReference>
<gene>
    <name evidence="3" type="ORF">HC031_31445</name>
</gene>
<sequence length="242" mass="25030">MTTTLMPPGSVPPGSPVPAESPARMLSIAANLLPPEIVHVRRVRTVRRTVVSALAVFVVLLGGWYGLARYQAATERAGLSGAELDVRRLERLQKDYATLIGVQRESQTIRSELSTLLASDLRWSGVISAIESAAPTGVSITNVAGSLNTAGNGTGGNGTGGSATGPRLPDTTGHRLVGTVTITGTASSKAAVAQYLDRLAAVPGLGNPFLDASVPDDTAERFTVRLDITDAALGGRYTEGGK</sequence>
<dbReference type="Proteomes" id="UP000722989">
    <property type="component" value="Unassembled WGS sequence"/>
</dbReference>
<organism evidence="3 4">
    <name type="scientific">Planosporangium thailandense</name>
    <dbReference type="NCBI Taxonomy" id="765197"/>
    <lineage>
        <taxon>Bacteria</taxon>
        <taxon>Bacillati</taxon>
        <taxon>Actinomycetota</taxon>
        <taxon>Actinomycetes</taxon>
        <taxon>Micromonosporales</taxon>
        <taxon>Micromonosporaceae</taxon>
        <taxon>Planosporangium</taxon>
    </lineage>
</organism>
<comment type="caution">
    <text evidence="3">The sequence shown here is derived from an EMBL/GenBank/DDBJ whole genome shotgun (WGS) entry which is preliminary data.</text>
</comment>
<feature type="region of interest" description="Disordered" evidence="1">
    <location>
        <begin position="151"/>
        <end position="172"/>
    </location>
</feature>
<evidence type="ECO:0000256" key="2">
    <source>
        <dbReference type="SAM" id="Phobius"/>
    </source>
</evidence>
<dbReference type="Pfam" id="PF05137">
    <property type="entry name" value="PilN"/>
    <property type="match status" value="1"/>
</dbReference>
<evidence type="ECO:0000313" key="3">
    <source>
        <dbReference type="EMBL" id="NJC74196.1"/>
    </source>
</evidence>
<accession>A0ABX0Y702</accession>
<dbReference type="RefSeq" id="WP_167929100.1">
    <property type="nucleotide sequence ID" value="NZ_JAATVY010000049.1"/>
</dbReference>
<dbReference type="EMBL" id="JAATVY010000049">
    <property type="protein sequence ID" value="NJC74196.1"/>
    <property type="molecule type" value="Genomic_DNA"/>
</dbReference>
<keyword evidence="4" id="KW-1185">Reference proteome</keyword>
<feature type="transmembrane region" description="Helical" evidence="2">
    <location>
        <begin position="49"/>
        <end position="67"/>
    </location>
</feature>
<proteinExistence type="predicted"/>
<keyword evidence="2" id="KW-0812">Transmembrane</keyword>
<keyword evidence="2" id="KW-1133">Transmembrane helix</keyword>
<name>A0ABX0Y702_9ACTN</name>
<protein>
    <submittedName>
        <fullName evidence="3">PilN domain-containing protein</fullName>
    </submittedName>
</protein>
<keyword evidence="2" id="KW-0472">Membrane</keyword>
<reference evidence="3 4" key="1">
    <citation type="submission" date="2020-03" db="EMBL/GenBank/DDBJ databases">
        <title>WGS of the type strain of Planosporangium spp.</title>
        <authorList>
            <person name="Thawai C."/>
        </authorList>
    </citation>
    <scope>NUCLEOTIDE SEQUENCE [LARGE SCALE GENOMIC DNA]</scope>
    <source>
        <strain evidence="3 4">TBRC 5610</strain>
    </source>
</reference>
<evidence type="ECO:0000313" key="4">
    <source>
        <dbReference type="Proteomes" id="UP000722989"/>
    </source>
</evidence>